<evidence type="ECO:0000313" key="3">
    <source>
        <dbReference type="EMBL" id="TBU21392.1"/>
    </source>
</evidence>
<dbReference type="EMBL" id="ML143614">
    <property type="protein sequence ID" value="TBU21392.1"/>
    <property type="molecule type" value="Genomic_DNA"/>
</dbReference>
<name>A0A4Q9M6E9_9APHY</name>
<accession>A0A4Q9M6E9</accession>
<feature type="compositionally biased region" description="Polar residues" evidence="1">
    <location>
        <begin position="582"/>
        <end position="597"/>
    </location>
</feature>
<dbReference type="SUPFAM" id="SSF81383">
    <property type="entry name" value="F-box domain"/>
    <property type="match status" value="1"/>
</dbReference>
<dbReference type="OrthoDB" id="3353710at2759"/>
<dbReference type="SUPFAM" id="SSF52047">
    <property type="entry name" value="RNI-like"/>
    <property type="match status" value="1"/>
</dbReference>
<dbReference type="InterPro" id="IPR001810">
    <property type="entry name" value="F-box_dom"/>
</dbReference>
<gene>
    <name evidence="3" type="ORF">BD311DRAFT_772223</name>
</gene>
<evidence type="ECO:0000256" key="1">
    <source>
        <dbReference type="SAM" id="MobiDB-lite"/>
    </source>
</evidence>
<organism evidence="3">
    <name type="scientific">Dichomitus squalens</name>
    <dbReference type="NCBI Taxonomy" id="114155"/>
    <lineage>
        <taxon>Eukaryota</taxon>
        <taxon>Fungi</taxon>
        <taxon>Dikarya</taxon>
        <taxon>Basidiomycota</taxon>
        <taxon>Agaricomycotina</taxon>
        <taxon>Agaricomycetes</taxon>
        <taxon>Polyporales</taxon>
        <taxon>Polyporaceae</taxon>
        <taxon>Dichomitus</taxon>
    </lineage>
</organism>
<proteinExistence type="predicted"/>
<dbReference type="InterPro" id="IPR036047">
    <property type="entry name" value="F-box-like_dom_sf"/>
</dbReference>
<dbReference type="Pfam" id="PF12937">
    <property type="entry name" value="F-box-like"/>
    <property type="match status" value="1"/>
</dbReference>
<feature type="region of interest" description="Disordered" evidence="1">
    <location>
        <begin position="574"/>
        <end position="597"/>
    </location>
</feature>
<sequence length="597" mass="66695">MNRNDEKFLHDVSKPERTMSYPSNLTNRRDIRTYIARETKRRLQIIDACREDILQLRKLHNNLASVNALPVEILSQVFVYLLSPPGAPIKQGHAKFLKVAHVCHRWRTIALENPMLWTSFPLHHAEMVEQCVNRSGQLPLTVSLTQGMPESIPQLVSPASYRVRSIWISTKSVSDVGQLLSCFGSAPLLEYLHVEASGNDPRASFDSPVRPSVPLLFNGHVPSLRYLVLRDVQLLFPPPNTLRHLELGAHLIDHHLPSVKEVLDILANCPELEALKLSGLCQDWEFVDQRNVARRKVELSQLRWLTLGLDSAADNAEILSQLSVPEQARIRIATTLGDEENFSDIIHAYSPDSPHALRCVDKVRAVQLYWHDSRLWLRAPRGGVRKTLLDCYGDVALEVKASGDWGESPYAVGGFLDGRWPFDASHVEALAIVFSGISKESDDEEGPRELMRLPQWTTVLGTLPALKTVSLISLHPLELDPLVDLWAGIDGEVYCSKLESLEFRELEMSERTMEGVYDIAVKRPAGRPDGGFRAMCFLDCGTPSQAQYEGDEWAVKLAELGVKVVIDGKVVEAGSRSADPAQRSSLQPRSISSRTSA</sequence>
<feature type="domain" description="F-box" evidence="2">
    <location>
        <begin position="67"/>
        <end position="119"/>
    </location>
</feature>
<evidence type="ECO:0000259" key="2">
    <source>
        <dbReference type="Pfam" id="PF12937"/>
    </source>
</evidence>
<dbReference type="Proteomes" id="UP000292957">
    <property type="component" value="Unassembled WGS sequence"/>
</dbReference>
<dbReference type="Gene3D" id="1.20.1280.50">
    <property type="match status" value="1"/>
</dbReference>
<reference evidence="3" key="1">
    <citation type="submission" date="2019-01" db="EMBL/GenBank/DDBJ databases">
        <title>Draft genome sequences of three monokaryotic isolates of the white-rot basidiomycete fungus Dichomitus squalens.</title>
        <authorList>
            <consortium name="DOE Joint Genome Institute"/>
            <person name="Lopez S.C."/>
            <person name="Andreopoulos B."/>
            <person name="Pangilinan J."/>
            <person name="Lipzen A."/>
            <person name="Riley R."/>
            <person name="Ahrendt S."/>
            <person name="Ng V."/>
            <person name="Barry K."/>
            <person name="Daum C."/>
            <person name="Grigoriev I.V."/>
            <person name="Hilden K.S."/>
            <person name="Makela M.R."/>
            <person name="de Vries R.P."/>
        </authorList>
    </citation>
    <scope>NUCLEOTIDE SEQUENCE [LARGE SCALE GENOMIC DNA]</scope>
    <source>
        <strain evidence="3">OM18370.1</strain>
    </source>
</reference>
<protein>
    <recommendedName>
        <fullName evidence="2">F-box domain-containing protein</fullName>
    </recommendedName>
</protein>
<dbReference type="AlphaFoldDB" id="A0A4Q9M6E9"/>